<dbReference type="PANTHER" id="PTHR47354:SF6">
    <property type="entry name" value="NADH OXIDOREDUCTASE HCR"/>
    <property type="match status" value="1"/>
</dbReference>
<proteinExistence type="predicted"/>
<evidence type="ECO:0000256" key="8">
    <source>
        <dbReference type="ARBA" id="ARBA00023014"/>
    </source>
</evidence>
<evidence type="ECO:0000256" key="4">
    <source>
        <dbReference type="ARBA" id="ARBA00022723"/>
    </source>
</evidence>
<gene>
    <name evidence="10" type="ORF">EV193_10416</name>
</gene>
<dbReference type="InterPro" id="IPR017938">
    <property type="entry name" value="Riboflavin_synthase-like_b-brl"/>
</dbReference>
<dbReference type="InterPro" id="IPR001433">
    <property type="entry name" value="OxRdtase_FAD/NAD-bd"/>
</dbReference>
<dbReference type="InterPro" id="IPR050415">
    <property type="entry name" value="MRET"/>
</dbReference>
<evidence type="ECO:0000256" key="5">
    <source>
        <dbReference type="ARBA" id="ARBA00022827"/>
    </source>
</evidence>
<dbReference type="GO" id="GO:0051537">
    <property type="term" value="F:2 iron, 2 sulfur cluster binding"/>
    <property type="evidence" value="ECO:0007669"/>
    <property type="project" value="UniProtKB-KW"/>
</dbReference>
<accession>A0A4Q7KQU7</accession>
<evidence type="ECO:0000313" key="11">
    <source>
        <dbReference type="Proteomes" id="UP000294257"/>
    </source>
</evidence>
<evidence type="ECO:0000256" key="2">
    <source>
        <dbReference type="ARBA" id="ARBA00022630"/>
    </source>
</evidence>
<dbReference type="PRINTS" id="PR00410">
    <property type="entry name" value="PHEHYDRXLASE"/>
</dbReference>
<dbReference type="Gene3D" id="3.40.50.80">
    <property type="entry name" value="Nucleotide-binding domain of ferredoxin-NADP reductase (FNR) module"/>
    <property type="match status" value="1"/>
</dbReference>
<evidence type="ECO:0000256" key="6">
    <source>
        <dbReference type="ARBA" id="ARBA00023002"/>
    </source>
</evidence>
<keyword evidence="8" id="KW-0411">Iron-sulfur</keyword>
<dbReference type="Gene3D" id="2.40.30.10">
    <property type="entry name" value="Translation factors"/>
    <property type="match status" value="1"/>
</dbReference>
<dbReference type="SUPFAM" id="SSF54292">
    <property type="entry name" value="2Fe-2S ferredoxin-like"/>
    <property type="match status" value="1"/>
</dbReference>
<dbReference type="CDD" id="cd00207">
    <property type="entry name" value="fer2"/>
    <property type="match status" value="1"/>
</dbReference>
<dbReference type="CDD" id="cd06216">
    <property type="entry name" value="FNR_iron_sulfur_binding_2"/>
    <property type="match status" value="1"/>
</dbReference>
<evidence type="ECO:0000256" key="3">
    <source>
        <dbReference type="ARBA" id="ARBA00022714"/>
    </source>
</evidence>
<dbReference type="InterPro" id="IPR017927">
    <property type="entry name" value="FAD-bd_FR_type"/>
</dbReference>
<feature type="domain" description="FAD-binding FR-type" evidence="9">
    <location>
        <begin position="29"/>
        <end position="132"/>
    </location>
</feature>
<dbReference type="EMBL" id="SGWQ01000004">
    <property type="protein sequence ID" value="RZS38807.1"/>
    <property type="molecule type" value="Genomic_DNA"/>
</dbReference>
<name>A0A4Q7KQU7_9PSEU</name>
<dbReference type="InterPro" id="IPR001041">
    <property type="entry name" value="2Fe-2S_ferredoxin-type"/>
</dbReference>
<keyword evidence="3" id="KW-0001">2Fe-2S</keyword>
<evidence type="ECO:0000256" key="7">
    <source>
        <dbReference type="ARBA" id="ARBA00023004"/>
    </source>
</evidence>
<keyword evidence="2" id="KW-0285">Flavoprotein</keyword>
<dbReference type="GO" id="GO:0046872">
    <property type="term" value="F:metal ion binding"/>
    <property type="evidence" value="ECO:0007669"/>
    <property type="project" value="UniProtKB-KW"/>
</dbReference>
<evidence type="ECO:0000256" key="1">
    <source>
        <dbReference type="ARBA" id="ARBA00001974"/>
    </source>
</evidence>
<dbReference type="SUPFAM" id="SSF52343">
    <property type="entry name" value="Ferredoxin reductase-like, C-terminal NADP-linked domain"/>
    <property type="match status" value="1"/>
</dbReference>
<dbReference type="InterPro" id="IPR039261">
    <property type="entry name" value="FNR_nucleotide-bd"/>
</dbReference>
<dbReference type="Pfam" id="PF00175">
    <property type="entry name" value="NAD_binding_1"/>
    <property type="match status" value="1"/>
</dbReference>
<dbReference type="GO" id="GO:0016491">
    <property type="term" value="F:oxidoreductase activity"/>
    <property type="evidence" value="ECO:0007669"/>
    <property type="project" value="UniProtKB-KW"/>
</dbReference>
<dbReference type="PANTHER" id="PTHR47354">
    <property type="entry name" value="NADH OXIDOREDUCTASE HCR"/>
    <property type="match status" value="1"/>
</dbReference>
<comment type="cofactor">
    <cofactor evidence="1">
        <name>FAD</name>
        <dbReference type="ChEBI" id="CHEBI:57692"/>
    </cofactor>
</comment>
<keyword evidence="7" id="KW-0408">Iron</keyword>
<dbReference type="AlphaFoldDB" id="A0A4Q7KQU7"/>
<dbReference type="RefSeq" id="WP_130344434.1">
    <property type="nucleotide sequence ID" value="NZ_SGWQ01000004.1"/>
</dbReference>
<reference evidence="10 11" key="1">
    <citation type="submission" date="2019-02" db="EMBL/GenBank/DDBJ databases">
        <title>Genomic Encyclopedia of Type Strains, Phase IV (KMG-IV): sequencing the most valuable type-strain genomes for metagenomic binning, comparative biology and taxonomic classification.</title>
        <authorList>
            <person name="Goeker M."/>
        </authorList>
    </citation>
    <scope>NUCLEOTIDE SEQUENCE [LARGE SCALE GENOMIC DNA]</scope>
    <source>
        <strain evidence="10 11">DSM 101727</strain>
    </source>
</reference>
<comment type="caution">
    <text evidence="10">The sequence shown here is derived from an EMBL/GenBank/DDBJ whole genome shotgun (WGS) entry which is preliminary data.</text>
</comment>
<evidence type="ECO:0000259" key="9">
    <source>
        <dbReference type="PROSITE" id="PS51384"/>
    </source>
</evidence>
<dbReference type="InterPro" id="IPR036010">
    <property type="entry name" value="2Fe-2S_ferredoxin-like_sf"/>
</dbReference>
<dbReference type="Gene3D" id="3.10.20.30">
    <property type="match status" value="1"/>
</dbReference>
<dbReference type="InterPro" id="IPR008333">
    <property type="entry name" value="Cbr1-like_FAD-bd_dom"/>
</dbReference>
<evidence type="ECO:0000313" key="10">
    <source>
        <dbReference type="EMBL" id="RZS38807.1"/>
    </source>
</evidence>
<keyword evidence="6" id="KW-0560">Oxidoreductase</keyword>
<dbReference type="Proteomes" id="UP000294257">
    <property type="component" value="Unassembled WGS sequence"/>
</dbReference>
<keyword evidence="4" id="KW-0479">Metal-binding</keyword>
<keyword evidence="11" id="KW-1185">Reference proteome</keyword>
<protein>
    <submittedName>
        <fullName evidence="10">Ferredoxin-NADP reductase</fullName>
    </submittedName>
</protein>
<dbReference type="Pfam" id="PF00970">
    <property type="entry name" value="FAD_binding_6"/>
    <property type="match status" value="1"/>
</dbReference>
<dbReference type="OrthoDB" id="9796486at2"/>
<organism evidence="10 11">
    <name type="scientific">Herbihabitans rhizosphaerae</name>
    <dbReference type="NCBI Taxonomy" id="1872711"/>
    <lineage>
        <taxon>Bacteria</taxon>
        <taxon>Bacillati</taxon>
        <taxon>Actinomycetota</taxon>
        <taxon>Actinomycetes</taxon>
        <taxon>Pseudonocardiales</taxon>
        <taxon>Pseudonocardiaceae</taxon>
        <taxon>Herbihabitans</taxon>
    </lineage>
</organism>
<keyword evidence="5" id="KW-0274">FAD</keyword>
<dbReference type="SUPFAM" id="SSF63380">
    <property type="entry name" value="Riboflavin synthase domain-like"/>
    <property type="match status" value="1"/>
</dbReference>
<dbReference type="PROSITE" id="PS51384">
    <property type="entry name" value="FAD_FR"/>
    <property type="match status" value="1"/>
</dbReference>
<sequence>MPGLKLLEALTTPHGLDRYLELVNPMLTVRELRARVTDVHRSTSDTVTLTLRPTRQWRGFKAGQFVKVTVTIDGVRRTRCYSPSCSQYRADGKIELTIKAHPEGLVSQYLHRAARPGLVIGLSPADGTFSLPDTRSDPLVLISGGSGITPVLSMLRTLVDEGHAGEVVFLHYAYTEHDVPLKREIERLAEGRPNIRLAFAYTDAPGTGDLNGFFSVKHLRAVAPRFAEAQTYLCGPPGLMKSVRQRYKQAGVSERLHTEDFAPAPVAAVGTAGGTIHFGRSGTSATNTGASLLEQAEAAGLTPEHGCRMGVCFSCTQIKKTGCVQNLLNGSTSSEEDEEIQLCINTPVGDVTIEI</sequence>
<dbReference type="InterPro" id="IPR012675">
    <property type="entry name" value="Beta-grasp_dom_sf"/>
</dbReference>